<proteinExistence type="predicted"/>
<organism evidence="1 2">
    <name type="scientific">Mycena chlorophos</name>
    <name type="common">Agaric fungus</name>
    <name type="synonym">Agaricus chlorophos</name>
    <dbReference type="NCBI Taxonomy" id="658473"/>
    <lineage>
        <taxon>Eukaryota</taxon>
        <taxon>Fungi</taxon>
        <taxon>Dikarya</taxon>
        <taxon>Basidiomycota</taxon>
        <taxon>Agaricomycotina</taxon>
        <taxon>Agaricomycetes</taxon>
        <taxon>Agaricomycetidae</taxon>
        <taxon>Agaricales</taxon>
        <taxon>Marasmiineae</taxon>
        <taxon>Mycenaceae</taxon>
        <taxon>Mycena</taxon>
    </lineage>
</organism>
<evidence type="ECO:0000313" key="2">
    <source>
        <dbReference type="Proteomes" id="UP000613580"/>
    </source>
</evidence>
<evidence type="ECO:0000313" key="1">
    <source>
        <dbReference type="EMBL" id="KAF7305473.1"/>
    </source>
</evidence>
<protein>
    <submittedName>
        <fullName evidence="1">Uncharacterized protein</fullName>
    </submittedName>
</protein>
<sequence>MSRRSGYPHTWAIPGDLVVVFMDGELKSAYVEYLQSQGHKLNSEEATGQRLVQKSRAGPLHRPSVVLDYVADDPNSRVVGFLTKTDLLATPDPPMTAIKGLLALPVIRHLRHLRKLKRANAWSHTTQLSYGDLERARAIVREKTAHLQKNLSRMRHEANVWGLRRQASFEKHGVYPAWPARGGLVANRDLISAEFPRRIRTRPLIQRFDHPAYYGSKRQNIPSPKTRKLPKMKLAMNNDIRWFLRRRFEFLPLESTSRFLSSAWPGTPPEPRFVLPQPAPPVPTSRIRMLRQLYKAGTSMVFRRRAP</sequence>
<keyword evidence="2" id="KW-1185">Reference proteome</keyword>
<dbReference type="EMBL" id="JACAZE010000010">
    <property type="protein sequence ID" value="KAF7305473.1"/>
    <property type="molecule type" value="Genomic_DNA"/>
</dbReference>
<dbReference type="AlphaFoldDB" id="A0A8H6STD9"/>
<gene>
    <name evidence="1" type="ORF">HMN09_00800000</name>
</gene>
<dbReference type="OrthoDB" id="3062311at2759"/>
<comment type="caution">
    <text evidence="1">The sequence shown here is derived from an EMBL/GenBank/DDBJ whole genome shotgun (WGS) entry which is preliminary data.</text>
</comment>
<name>A0A8H6STD9_MYCCL</name>
<accession>A0A8H6STD9</accession>
<reference evidence="1" key="1">
    <citation type="submission" date="2020-05" db="EMBL/GenBank/DDBJ databases">
        <title>Mycena genomes resolve the evolution of fungal bioluminescence.</title>
        <authorList>
            <person name="Tsai I.J."/>
        </authorList>
    </citation>
    <scope>NUCLEOTIDE SEQUENCE</scope>
    <source>
        <strain evidence="1">110903Hualien_Pintung</strain>
    </source>
</reference>
<dbReference type="Proteomes" id="UP000613580">
    <property type="component" value="Unassembled WGS sequence"/>
</dbReference>